<dbReference type="GO" id="GO:0006261">
    <property type="term" value="P:DNA-templated DNA replication"/>
    <property type="evidence" value="ECO:0007669"/>
    <property type="project" value="InterPro"/>
</dbReference>
<sequence length="396" mass="46172">GKVNTNSDPQLRNYLYDVLNLKPTKLTASEKGSTSEEALEALNIPELNMMIEIRKLKKLRDTYLDAYIRESVNGYIHPFINLHLVKTFRSSMDSPNLQNVPVRSERAKKVIRKSLYPRPGHGLLEIDYGKLEVCIGTCYHKDPTMIKYLNDSNSDMHKDMAKQIFFIDDWDDSDKSLKTLRSGAKNGFVFPQFYGDYFGNNVLSLVKWGNLSFKGKWKSDSGLVLPGDVPLSNHLLNNGISSIKDFKEHLRGIEQHFWEERFPVYNSWKKKWFRAYQKKGYFDTLTGFRCSGVMSMNDVTNYPVQGSAFHCLLWSFIELDRIMRMEKWDTKLISQVHDSIIFDYNKNELDHVIEVVKRVTCIDLRKAWDWIIVPLSIDAEVCKIDESWYYKEKIAI</sequence>
<comment type="caution">
    <text evidence="3">The sequence shown here is derived from an EMBL/GenBank/DDBJ whole genome shotgun (WGS) entry which is preliminary data.</text>
</comment>
<dbReference type="GO" id="GO:0006302">
    <property type="term" value="P:double-strand break repair"/>
    <property type="evidence" value="ECO:0007669"/>
    <property type="project" value="TreeGrafter"/>
</dbReference>
<evidence type="ECO:0000256" key="1">
    <source>
        <dbReference type="ARBA" id="ARBA00022705"/>
    </source>
</evidence>
<dbReference type="PANTHER" id="PTHR10133">
    <property type="entry name" value="DNA POLYMERASE I"/>
    <property type="match status" value="1"/>
</dbReference>
<proteinExistence type="predicted"/>
<dbReference type="InterPro" id="IPR001098">
    <property type="entry name" value="DNA-dir_DNA_pol_A_palm_dom"/>
</dbReference>
<feature type="domain" description="DNA-directed DNA polymerase family A palm" evidence="2">
    <location>
        <begin position="108"/>
        <end position="348"/>
    </location>
</feature>
<dbReference type="GO" id="GO:0003887">
    <property type="term" value="F:DNA-directed DNA polymerase activity"/>
    <property type="evidence" value="ECO:0007669"/>
    <property type="project" value="InterPro"/>
</dbReference>
<keyword evidence="1" id="KW-0235">DNA replication</keyword>
<dbReference type="InterPro" id="IPR002298">
    <property type="entry name" value="DNA_polymerase_A"/>
</dbReference>
<protein>
    <recommendedName>
        <fullName evidence="2">DNA-directed DNA polymerase family A palm domain-containing protein</fullName>
    </recommendedName>
</protein>
<feature type="non-terminal residue" evidence="3">
    <location>
        <position position="1"/>
    </location>
</feature>
<organism evidence="3">
    <name type="scientific">marine sediment metagenome</name>
    <dbReference type="NCBI Taxonomy" id="412755"/>
    <lineage>
        <taxon>unclassified sequences</taxon>
        <taxon>metagenomes</taxon>
        <taxon>ecological metagenomes</taxon>
    </lineage>
</organism>
<dbReference type="SUPFAM" id="SSF56672">
    <property type="entry name" value="DNA/RNA polymerases"/>
    <property type="match status" value="1"/>
</dbReference>
<dbReference type="PRINTS" id="PR00868">
    <property type="entry name" value="DNAPOLI"/>
</dbReference>
<reference evidence="3" key="1">
    <citation type="journal article" date="2015" name="Nature">
        <title>Complex archaea that bridge the gap between prokaryotes and eukaryotes.</title>
        <authorList>
            <person name="Spang A."/>
            <person name="Saw J.H."/>
            <person name="Jorgensen S.L."/>
            <person name="Zaremba-Niedzwiedzka K."/>
            <person name="Martijn J."/>
            <person name="Lind A.E."/>
            <person name="van Eijk R."/>
            <person name="Schleper C."/>
            <person name="Guy L."/>
            <person name="Ettema T.J."/>
        </authorList>
    </citation>
    <scope>NUCLEOTIDE SEQUENCE</scope>
</reference>
<dbReference type="Gene3D" id="3.30.70.370">
    <property type="match status" value="2"/>
</dbReference>
<accession>A0A0F9G9I8</accession>
<evidence type="ECO:0000313" key="3">
    <source>
        <dbReference type="EMBL" id="KKL95348.1"/>
    </source>
</evidence>
<evidence type="ECO:0000259" key="2">
    <source>
        <dbReference type="SMART" id="SM00482"/>
    </source>
</evidence>
<dbReference type="Pfam" id="PF00476">
    <property type="entry name" value="DNA_pol_A"/>
    <property type="match status" value="2"/>
</dbReference>
<dbReference type="EMBL" id="LAZR01018698">
    <property type="protein sequence ID" value="KKL95348.1"/>
    <property type="molecule type" value="Genomic_DNA"/>
</dbReference>
<dbReference type="SMART" id="SM00482">
    <property type="entry name" value="POLAc"/>
    <property type="match status" value="1"/>
</dbReference>
<dbReference type="InterPro" id="IPR043502">
    <property type="entry name" value="DNA/RNA_pol_sf"/>
</dbReference>
<name>A0A0F9G9I8_9ZZZZ</name>
<dbReference type="PANTHER" id="PTHR10133:SF27">
    <property type="entry name" value="DNA POLYMERASE NU"/>
    <property type="match status" value="1"/>
</dbReference>
<gene>
    <name evidence="3" type="ORF">LCGC14_1855460</name>
</gene>
<dbReference type="Gene3D" id="1.20.1060.10">
    <property type="entry name" value="Taq DNA Polymerase, Chain T, domain 4"/>
    <property type="match status" value="1"/>
</dbReference>
<dbReference type="GO" id="GO:0003677">
    <property type="term" value="F:DNA binding"/>
    <property type="evidence" value="ECO:0007669"/>
    <property type="project" value="InterPro"/>
</dbReference>
<dbReference type="AlphaFoldDB" id="A0A0F9G9I8"/>
<dbReference type="Gene3D" id="1.10.150.20">
    <property type="entry name" value="5' to 3' exonuclease, C-terminal subdomain"/>
    <property type="match status" value="2"/>
</dbReference>